<dbReference type="AlphaFoldDB" id="K6X374"/>
<feature type="domain" description="Polysaccharide pyruvyl transferase" evidence="1">
    <location>
        <begin position="75"/>
        <end position="184"/>
    </location>
</feature>
<sequence>MKLYYFKAEGGNVGDDLNAWLWPKVIGEVLDDDDSHLIIGVGTLLNHRIPEAKQYTVLSSGVGYGSAPPLDKGEWNFVALRGPKSQKAVNTSDVKCLLDGAYLMPHYFKPEIKKQYPVAYIPHVDSVIFGQWQKVCDLAGIKFIDPRWSVEKFISELNKCEKVLTEAMHGAILADAYNVPWHPVKAYDYINDFKWQDWAQSLELEVSFSHIPPTWKGDIGLNTKSKLINKVKRLSKRIGYHPESWTPPPTSESKKSHLKNVAAQLQKLAETQEFKLSNKSLREKKTEQLSAVIDEFVKAHTN</sequence>
<dbReference type="Pfam" id="PF04230">
    <property type="entry name" value="PS_pyruv_trans"/>
    <property type="match status" value="1"/>
</dbReference>
<evidence type="ECO:0000313" key="2">
    <source>
        <dbReference type="EMBL" id="GAC15094.1"/>
    </source>
</evidence>
<accession>K6X374</accession>
<evidence type="ECO:0000313" key="3">
    <source>
        <dbReference type="Proteomes" id="UP000006334"/>
    </source>
</evidence>
<dbReference type="InterPro" id="IPR007345">
    <property type="entry name" value="Polysacch_pyruvyl_Trfase"/>
</dbReference>
<comment type="caution">
    <text evidence="2">The sequence shown here is derived from an EMBL/GenBank/DDBJ whole genome shotgun (WGS) entry which is preliminary data.</text>
</comment>
<dbReference type="EMBL" id="BAEN01000049">
    <property type="protein sequence ID" value="GAC15094.1"/>
    <property type="molecule type" value="Genomic_DNA"/>
</dbReference>
<gene>
    <name evidence="2" type="primary">exoV</name>
    <name evidence="2" type="ORF">GLIP_2468</name>
</gene>
<evidence type="ECO:0000259" key="1">
    <source>
        <dbReference type="Pfam" id="PF04230"/>
    </source>
</evidence>
<proteinExistence type="predicted"/>
<dbReference type="Proteomes" id="UP000006334">
    <property type="component" value="Unassembled WGS sequence"/>
</dbReference>
<dbReference type="STRING" id="1127673.GLIP_2468"/>
<dbReference type="RefSeq" id="WP_008844899.1">
    <property type="nucleotide sequence ID" value="NZ_BAEN01000049.1"/>
</dbReference>
<dbReference type="OrthoDB" id="9803627at2"/>
<name>K6X374_9ALTE</name>
<keyword evidence="3" id="KW-1185">Reference proteome</keyword>
<protein>
    <submittedName>
        <fullName evidence="2">Succinoglycan biosynthesis protein exoV</fullName>
    </submittedName>
</protein>
<dbReference type="eggNOG" id="COG2327">
    <property type="taxonomic scope" value="Bacteria"/>
</dbReference>
<reference evidence="2 3" key="1">
    <citation type="journal article" date="2017" name="Antonie Van Leeuwenhoek">
        <title>Rhizobium rhizosphaerae sp. nov., a novel species isolated from rice rhizosphere.</title>
        <authorList>
            <person name="Zhao J.J."/>
            <person name="Zhang J."/>
            <person name="Zhang R.J."/>
            <person name="Zhang C.W."/>
            <person name="Yin H.Q."/>
            <person name="Zhang X.X."/>
        </authorList>
    </citation>
    <scope>NUCLEOTIDE SEQUENCE [LARGE SCALE GENOMIC DNA]</scope>
    <source>
        <strain evidence="2 3">E3</strain>
    </source>
</reference>
<organism evidence="2 3">
    <name type="scientific">Aliiglaciecola lipolytica E3</name>
    <dbReference type="NCBI Taxonomy" id="1127673"/>
    <lineage>
        <taxon>Bacteria</taxon>
        <taxon>Pseudomonadati</taxon>
        <taxon>Pseudomonadota</taxon>
        <taxon>Gammaproteobacteria</taxon>
        <taxon>Alteromonadales</taxon>
        <taxon>Alteromonadaceae</taxon>
        <taxon>Aliiglaciecola</taxon>
    </lineage>
</organism>